<keyword evidence="6" id="KW-0762">Sugar transport</keyword>
<dbReference type="Proteomes" id="UP001549321">
    <property type="component" value="Unassembled WGS sequence"/>
</dbReference>
<dbReference type="SUPFAM" id="SSF52540">
    <property type="entry name" value="P-loop containing nucleoside triphosphate hydrolases"/>
    <property type="match status" value="1"/>
</dbReference>
<protein>
    <submittedName>
        <fullName evidence="6">Multiple sugar transport system ATP-binding protein</fullName>
    </submittedName>
</protein>
<organism evidence="6 7">
    <name type="scientific">Kaistia defluvii</name>
    <dbReference type="NCBI Taxonomy" id="410841"/>
    <lineage>
        <taxon>Bacteria</taxon>
        <taxon>Pseudomonadati</taxon>
        <taxon>Pseudomonadota</taxon>
        <taxon>Alphaproteobacteria</taxon>
        <taxon>Hyphomicrobiales</taxon>
        <taxon>Kaistiaceae</taxon>
        <taxon>Kaistia</taxon>
    </lineage>
</organism>
<dbReference type="SUPFAM" id="SSF50331">
    <property type="entry name" value="MOP-like"/>
    <property type="match status" value="1"/>
</dbReference>
<sequence>MSSLTIRNLRKSFGAVEVLKGINIEARTGEFIALVGPSGCGKSTLLAMIAGLESVSEGEIRIGDRLVNSVAPKDRDIAMVFQSYALYPTMTVRENITFGMESRGVPKPQRDEAVKRVAALLQIEPLLKRKPGQLSGGQRQRVAMGRALVRDPKLFLFDEPLSNLDAKLRVDMRTEIKKLHHRVGKTTVYVTHDQVEAMTLASRIAVMHQGQVQQFDEPQVVYDRPANMFVAGFMGSPAMNFIPATLTTDAEGKPAVSIKATGGTAVLTLQDGISPGAAGRDVILGVRPEHIFRYSHELKASKKSIASVDAPVEMVEPTGAETIGLMRFGELEVTGRFDPDEAPRMGETITLGIDMSHACLFDPVTRNLI</sequence>
<dbReference type="Gene3D" id="2.40.50.100">
    <property type="match status" value="1"/>
</dbReference>
<dbReference type="PANTHER" id="PTHR43875:SF14">
    <property type="entry name" value="ABC TRANSPORTER ATP-BINDING PROTEIN"/>
    <property type="match status" value="1"/>
</dbReference>
<proteinExistence type="inferred from homology"/>
<evidence type="ECO:0000256" key="2">
    <source>
        <dbReference type="ARBA" id="ARBA00022448"/>
    </source>
</evidence>
<dbReference type="PROSITE" id="PS00211">
    <property type="entry name" value="ABC_TRANSPORTER_1"/>
    <property type="match status" value="1"/>
</dbReference>
<dbReference type="Pfam" id="PF00005">
    <property type="entry name" value="ABC_tran"/>
    <property type="match status" value="1"/>
</dbReference>
<dbReference type="InterPro" id="IPR012340">
    <property type="entry name" value="NA-bd_OB-fold"/>
</dbReference>
<dbReference type="Gene3D" id="2.40.50.140">
    <property type="entry name" value="Nucleic acid-binding proteins"/>
    <property type="match status" value="1"/>
</dbReference>
<dbReference type="InterPro" id="IPR027417">
    <property type="entry name" value="P-loop_NTPase"/>
</dbReference>
<dbReference type="Gene3D" id="3.40.50.300">
    <property type="entry name" value="P-loop containing nucleotide triphosphate hydrolases"/>
    <property type="match status" value="1"/>
</dbReference>
<evidence type="ECO:0000256" key="1">
    <source>
        <dbReference type="ARBA" id="ARBA00005417"/>
    </source>
</evidence>
<evidence type="ECO:0000313" key="7">
    <source>
        <dbReference type="Proteomes" id="UP001549321"/>
    </source>
</evidence>
<keyword evidence="7" id="KW-1185">Reference proteome</keyword>
<dbReference type="InterPro" id="IPR017871">
    <property type="entry name" value="ABC_transporter-like_CS"/>
</dbReference>
<dbReference type="InterPro" id="IPR040582">
    <property type="entry name" value="OB_MalK-like"/>
</dbReference>
<evidence type="ECO:0000313" key="6">
    <source>
        <dbReference type="EMBL" id="MET4635941.1"/>
    </source>
</evidence>
<keyword evidence="4 6" id="KW-0067">ATP-binding</keyword>
<evidence type="ECO:0000259" key="5">
    <source>
        <dbReference type="PROSITE" id="PS50893"/>
    </source>
</evidence>
<keyword evidence="3" id="KW-0547">Nucleotide-binding</keyword>
<feature type="domain" description="ABC transporter" evidence="5">
    <location>
        <begin position="4"/>
        <end position="234"/>
    </location>
</feature>
<dbReference type="Pfam" id="PF17912">
    <property type="entry name" value="OB_MalK"/>
    <property type="match status" value="1"/>
</dbReference>
<dbReference type="NCBIfam" id="NF008653">
    <property type="entry name" value="PRK11650.1"/>
    <property type="match status" value="1"/>
</dbReference>
<dbReference type="PANTHER" id="PTHR43875">
    <property type="entry name" value="MALTODEXTRIN IMPORT ATP-BINDING PROTEIN MSMX"/>
    <property type="match status" value="1"/>
</dbReference>
<accession>A0ABV2R4K0</accession>
<dbReference type="EMBL" id="JBEPSM010000003">
    <property type="protein sequence ID" value="MET4635941.1"/>
    <property type="molecule type" value="Genomic_DNA"/>
</dbReference>
<evidence type="ECO:0000256" key="3">
    <source>
        <dbReference type="ARBA" id="ARBA00022741"/>
    </source>
</evidence>
<dbReference type="InterPro" id="IPR047641">
    <property type="entry name" value="ABC_transpr_MalK/UgpC-like"/>
</dbReference>
<dbReference type="PROSITE" id="PS50893">
    <property type="entry name" value="ABC_TRANSPORTER_2"/>
    <property type="match status" value="1"/>
</dbReference>
<name>A0ABV2R4K0_9HYPH</name>
<dbReference type="InterPro" id="IPR008995">
    <property type="entry name" value="Mo/tungstate-bd_C_term_dom"/>
</dbReference>
<keyword evidence="2" id="KW-0813">Transport</keyword>
<dbReference type="RefSeq" id="WP_354553479.1">
    <property type="nucleotide sequence ID" value="NZ_JBEPSM010000003.1"/>
</dbReference>
<comment type="caution">
    <text evidence="6">The sequence shown here is derived from an EMBL/GenBank/DDBJ whole genome shotgun (WGS) entry which is preliminary data.</text>
</comment>
<dbReference type="SMART" id="SM00382">
    <property type="entry name" value="AAA"/>
    <property type="match status" value="1"/>
</dbReference>
<gene>
    <name evidence="6" type="ORF">ABIE08_003892</name>
</gene>
<reference evidence="6 7" key="1">
    <citation type="submission" date="2024-06" db="EMBL/GenBank/DDBJ databases">
        <title>Sorghum-associated microbial communities from plants grown in Nebraska, USA.</title>
        <authorList>
            <person name="Schachtman D."/>
        </authorList>
    </citation>
    <scope>NUCLEOTIDE SEQUENCE [LARGE SCALE GENOMIC DNA]</scope>
    <source>
        <strain evidence="6 7">3207</strain>
    </source>
</reference>
<dbReference type="InterPro" id="IPR003593">
    <property type="entry name" value="AAA+_ATPase"/>
</dbReference>
<dbReference type="GO" id="GO:0005524">
    <property type="term" value="F:ATP binding"/>
    <property type="evidence" value="ECO:0007669"/>
    <property type="project" value="UniProtKB-KW"/>
</dbReference>
<dbReference type="InterPro" id="IPR015855">
    <property type="entry name" value="ABC_transpr_MalK-like"/>
</dbReference>
<evidence type="ECO:0000256" key="4">
    <source>
        <dbReference type="ARBA" id="ARBA00022840"/>
    </source>
</evidence>
<comment type="similarity">
    <text evidence="1">Belongs to the ABC transporter superfamily.</text>
</comment>
<dbReference type="InterPro" id="IPR003439">
    <property type="entry name" value="ABC_transporter-like_ATP-bd"/>
</dbReference>
<dbReference type="CDD" id="cd03301">
    <property type="entry name" value="ABC_MalK_N"/>
    <property type="match status" value="1"/>
</dbReference>